<accession>A0ABC9DDU9</accession>
<proteinExistence type="inferred from homology"/>
<evidence type="ECO:0000256" key="3">
    <source>
        <dbReference type="ARBA" id="ARBA00023043"/>
    </source>
</evidence>
<dbReference type="PROSITE" id="PS50088">
    <property type="entry name" value="ANK_REPEAT"/>
    <property type="match status" value="1"/>
</dbReference>
<dbReference type="PROSITE" id="PS50297">
    <property type="entry name" value="ANK_REP_REGION"/>
    <property type="match status" value="1"/>
</dbReference>
<gene>
    <name evidence="5" type="ORF">URODEC1_LOCUS84185</name>
</gene>
<dbReference type="Pfam" id="PF00023">
    <property type="entry name" value="Ank"/>
    <property type="match status" value="1"/>
</dbReference>
<organism evidence="5 6">
    <name type="scientific">Urochloa decumbens</name>
    <dbReference type="NCBI Taxonomy" id="240449"/>
    <lineage>
        <taxon>Eukaryota</taxon>
        <taxon>Viridiplantae</taxon>
        <taxon>Streptophyta</taxon>
        <taxon>Embryophyta</taxon>
        <taxon>Tracheophyta</taxon>
        <taxon>Spermatophyta</taxon>
        <taxon>Magnoliopsida</taxon>
        <taxon>Liliopsida</taxon>
        <taxon>Poales</taxon>
        <taxon>Poaceae</taxon>
        <taxon>PACMAD clade</taxon>
        <taxon>Panicoideae</taxon>
        <taxon>Panicodae</taxon>
        <taxon>Paniceae</taxon>
        <taxon>Melinidinae</taxon>
        <taxon>Urochloa</taxon>
    </lineage>
</organism>
<dbReference type="PANTHER" id="PTHR24136:SF54">
    <property type="match status" value="1"/>
</dbReference>
<keyword evidence="2" id="KW-0677">Repeat</keyword>
<protein>
    <submittedName>
        <fullName evidence="5">Uncharacterized protein</fullName>
    </submittedName>
</protein>
<dbReference type="SUPFAM" id="SSF48403">
    <property type="entry name" value="Ankyrin repeat"/>
    <property type="match status" value="1"/>
</dbReference>
<comment type="similarity">
    <text evidence="1">Belongs to the ankyrin SOCS box (ASB) family.</text>
</comment>
<evidence type="ECO:0000313" key="5">
    <source>
        <dbReference type="EMBL" id="CAL5036891.1"/>
    </source>
</evidence>
<evidence type="ECO:0000313" key="6">
    <source>
        <dbReference type="Proteomes" id="UP001497457"/>
    </source>
</evidence>
<dbReference type="InterPro" id="IPR051573">
    <property type="entry name" value="Ankyrin-SOCS_box_domain"/>
</dbReference>
<sequence length="557" mass="62744">MDEKCKIGTLHVADLKDNDKAKDGSTMEKIEDPWNPPYSPCPPYNDSSKTHWEHANEWLLKTTAFVANSRATKIIMPDRTPQWVSDALWHKVPDLVSILEEDDVEHFLHFFSNNKRCMSWGFIITPETFNYIVSENALHCAKVALEGKAPELIGHRASPNCMNPYGYFPIHEAAERFSVDMVKLLFKYGASANVRTAGKEIKENLLPLHVAVENTCLHKYFEDNLFPCQDHRDYYIYKLIQLLCLPEMKIFLDTTRLLAKNTDNLLDELWNYVEDSKLVQTAVLLLAAQESIRVGSSSKKRKAICKQDGFEIIMARMMKHSVALKWGMGQIGRASNQLDASSALECTALLVDLISRAGEALGAYIQKHSEVTQLEVLEQVSSILKDHGFFPNSQGIDVTNLHPFDCKMFAKPGESGDLNATNIATGMVLHATSEKGVKNRPARGRNLEYLRNSFFPYWRSVLLSNVDVTIFPAYAVTDPKCRLNLNKQHHNSVEKGSSLIITSRSLNLMGRTQQATSYSRLFATAALNRARAQQITSSVISRRLFGTAAMTLLKVLK</sequence>
<name>A0ABC9DDU9_9POAL</name>
<keyword evidence="6" id="KW-1185">Reference proteome</keyword>
<feature type="repeat" description="ANK" evidence="4">
    <location>
        <begin position="165"/>
        <end position="197"/>
    </location>
</feature>
<dbReference type="InterPro" id="IPR036770">
    <property type="entry name" value="Ankyrin_rpt-contain_sf"/>
</dbReference>
<dbReference type="InterPro" id="IPR002110">
    <property type="entry name" value="Ankyrin_rpt"/>
</dbReference>
<dbReference type="Proteomes" id="UP001497457">
    <property type="component" value="Chromosome 33rd"/>
</dbReference>
<dbReference type="PANTHER" id="PTHR24136">
    <property type="entry name" value="SOWAH (DROSOPHILA) HOMOLOG"/>
    <property type="match status" value="1"/>
</dbReference>
<dbReference type="EMBL" id="OZ075143">
    <property type="protein sequence ID" value="CAL5036891.1"/>
    <property type="molecule type" value="Genomic_DNA"/>
</dbReference>
<dbReference type="Gene3D" id="1.25.40.20">
    <property type="entry name" value="Ankyrin repeat-containing domain"/>
    <property type="match status" value="1"/>
</dbReference>
<evidence type="ECO:0000256" key="1">
    <source>
        <dbReference type="ARBA" id="ARBA00005949"/>
    </source>
</evidence>
<reference evidence="5" key="1">
    <citation type="submission" date="2024-10" db="EMBL/GenBank/DDBJ databases">
        <authorList>
            <person name="Ryan C."/>
        </authorList>
    </citation>
    <scope>NUCLEOTIDE SEQUENCE [LARGE SCALE GENOMIC DNA]</scope>
</reference>
<keyword evidence="3 4" id="KW-0040">ANK repeat</keyword>
<dbReference type="AlphaFoldDB" id="A0ABC9DDU9"/>
<evidence type="ECO:0000256" key="4">
    <source>
        <dbReference type="PROSITE-ProRule" id="PRU00023"/>
    </source>
</evidence>
<evidence type="ECO:0000256" key="2">
    <source>
        <dbReference type="ARBA" id="ARBA00022737"/>
    </source>
</evidence>